<evidence type="ECO:0000313" key="4">
    <source>
        <dbReference type="Proteomes" id="UP000610303"/>
    </source>
</evidence>
<feature type="region of interest" description="Disordered" evidence="1">
    <location>
        <begin position="1"/>
        <end position="32"/>
    </location>
</feature>
<feature type="compositionally biased region" description="Low complexity" evidence="1">
    <location>
        <begin position="18"/>
        <end position="32"/>
    </location>
</feature>
<organism evidence="3 4">
    <name type="scientific">Agromyces mediolanus</name>
    <name type="common">Corynebacterium mediolanum</name>
    <dbReference type="NCBI Taxonomy" id="41986"/>
    <lineage>
        <taxon>Bacteria</taxon>
        <taxon>Bacillati</taxon>
        <taxon>Actinomycetota</taxon>
        <taxon>Actinomycetes</taxon>
        <taxon>Micrococcales</taxon>
        <taxon>Microbacteriaceae</taxon>
        <taxon>Agromyces</taxon>
    </lineage>
</organism>
<proteinExistence type="predicted"/>
<protein>
    <submittedName>
        <fullName evidence="3">Uncharacterized protein</fullName>
    </submittedName>
</protein>
<gene>
    <name evidence="3" type="ORF">GCM10010196_22920</name>
</gene>
<keyword evidence="2" id="KW-0812">Transmembrane</keyword>
<accession>A0A918CKA0</accession>
<keyword evidence="2" id="KW-0472">Membrane</keyword>
<name>A0A918CKA0_AGRME</name>
<dbReference type="AlphaFoldDB" id="A0A918CKA0"/>
<reference evidence="3" key="1">
    <citation type="journal article" date="2014" name="Int. J. Syst. Evol. Microbiol.">
        <title>Complete genome sequence of Corynebacterium casei LMG S-19264T (=DSM 44701T), isolated from a smear-ripened cheese.</title>
        <authorList>
            <consortium name="US DOE Joint Genome Institute (JGI-PGF)"/>
            <person name="Walter F."/>
            <person name="Albersmeier A."/>
            <person name="Kalinowski J."/>
            <person name="Ruckert C."/>
        </authorList>
    </citation>
    <scope>NUCLEOTIDE SEQUENCE</scope>
    <source>
        <strain evidence="3">JCM 3346</strain>
    </source>
</reference>
<evidence type="ECO:0000256" key="2">
    <source>
        <dbReference type="SAM" id="Phobius"/>
    </source>
</evidence>
<sequence length="63" mass="6713">MRTAARPPPRVLHRRCSRTAARPPRPRQAAPDPGVPVLDVVAILGILAVFAVVALIAKGVEKL</sequence>
<evidence type="ECO:0000313" key="3">
    <source>
        <dbReference type="EMBL" id="GGR28537.1"/>
    </source>
</evidence>
<dbReference type="EMBL" id="BMRJ01000002">
    <property type="protein sequence ID" value="GGR28537.1"/>
    <property type="molecule type" value="Genomic_DNA"/>
</dbReference>
<feature type="compositionally biased region" description="Pro residues" evidence="1">
    <location>
        <begin position="1"/>
        <end position="10"/>
    </location>
</feature>
<reference evidence="3" key="2">
    <citation type="submission" date="2020-09" db="EMBL/GenBank/DDBJ databases">
        <authorList>
            <person name="Sun Q."/>
            <person name="Ohkuma M."/>
        </authorList>
    </citation>
    <scope>NUCLEOTIDE SEQUENCE</scope>
    <source>
        <strain evidence="3">JCM 3346</strain>
    </source>
</reference>
<feature type="transmembrane region" description="Helical" evidence="2">
    <location>
        <begin position="35"/>
        <end position="57"/>
    </location>
</feature>
<dbReference type="Proteomes" id="UP000610303">
    <property type="component" value="Unassembled WGS sequence"/>
</dbReference>
<evidence type="ECO:0000256" key="1">
    <source>
        <dbReference type="SAM" id="MobiDB-lite"/>
    </source>
</evidence>
<comment type="caution">
    <text evidence="3">The sequence shown here is derived from an EMBL/GenBank/DDBJ whole genome shotgun (WGS) entry which is preliminary data.</text>
</comment>
<keyword evidence="2" id="KW-1133">Transmembrane helix</keyword>
<keyword evidence="4" id="KW-1185">Reference proteome</keyword>